<protein>
    <submittedName>
        <fullName evidence="2">Double-strand break repair protein AddB</fullName>
    </submittedName>
</protein>
<dbReference type="InterPro" id="IPR027417">
    <property type="entry name" value="P-loop_NTPase"/>
</dbReference>
<dbReference type="InterPro" id="IPR038726">
    <property type="entry name" value="PDDEXK_AddAB-type"/>
</dbReference>
<reference evidence="3" key="1">
    <citation type="submission" date="2017-01" db="EMBL/GenBank/DDBJ databases">
        <authorList>
            <person name="Varghese N."/>
            <person name="Submissions S."/>
        </authorList>
    </citation>
    <scope>NUCLEOTIDE SEQUENCE [LARGE SCALE GENOMIC DNA]</scope>
    <source>
        <strain evidence="3">DSM 29591</strain>
    </source>
</reference>
<dbReference type="EMBL" id="FTPR01000002">
    <property type="protein sequence ID" value="SIT88039.1"/>
    <property type="molecule type" value="Genomic_DNA"/>
</dbReference>
<name>A0A1R3XA10_9RHOB</name>
<dbReference type="InterPro" id="IPR014153">
    <property type="entry name" value="Ds_break_AddB"/>
</dbReference>
<gene>
    <name evidence="2" type="ORF">SAMN05421665_2602</name>
</gene>
<evidence type="ECO:0000313" key="3">
    <source>
        <dbReference type="Proteomes" id="UP000186997"/>
    </source>
</evidence>
<dbReference type="Proteomes" id="UP000186997">
    <property type="component" value="Unassembled WGS sequence"/>
</dbReference>
<feature type="domain" description="PD-(D/E)XK endonuclease-like" evidence="1">
    <location>
        <begin position="711"/>
        <end position="926"/>
    </location>
</feature>
<dbReference type="NCBIfam" id="TIGR02786">
    <property type="entry name" value="addB_alphas"/>
    <property type="match status" value="1"/>
</dbReference>
<sequence length="975" mass="107172">MFDPGKAPRIFASPPGVDFADGLVAGLLDRTAGMAPNDLARIEIYVNTTRMQRRIRAVFDAGRARLLPRIRLITDLANDPVSLALPPAVSPLHRRLELSQFVAKLLEQQPDLAPRAALYDLSDSLAKLMDEMQGEGVSPDTIANLEVADESGHWERALQFVKIITRYFDDQNQAPDKEARQRMVIEALAARWQDTPPDHPVIIAGSTGSRGATALFMQAVAKLPQGAIILPGFDFDLPAHVWDAMDDDMTAEDHPQYRFRRLMDLIGFTQDDVKPWSDHAPVHPQRNALVSLSLRPAPVTDQWLAEGPDLGDLHKATKGLTLVEAASPRAEAETIALRLRQAAQEGITAALISPDRMLTRQVTAALDRWNIKPDDSAGIPLALSPPGRFLRHVADLFGRPLTGEALLTLLKHPLSHSEHPDRGDHLRHTRDLELHLRRFGPPFPTADDLMTWAKNGSGRAEWGAWLAGLVTGLETVGAKPLADHLSDHLARAEQLAAGPEVDGTGGLWYEAAGREARKICDNLIQAASAGGTMTARDYTALFSAVIAEGVVRDRDAGHPGILIWGTLEARVQGADLTILGGMNDGVWPEAPPPDPWLNRVMRAKAGLLLPERRIGLSAHDYQQAVAGREVWITRAKRSADAETVPSRWVNRLTNLLKGLPEQGGEDALKAMREEGDRWCAMAETLSAPDRNTALEPRPAPCPPIEARPKKFSVTEIKTLIRDPFAIYARKTLRLRALDPLVPTADAPLRGTLIHRILEIFIAAGHGPDDRAALLKIAEDVFEQDCPWPTIRAQWMARLARSVDQFLADEGARQALAPDRLLEKFGEIIVAPSGVTLTCKADRIDLTPSDEALIYDYKTGAVPTGPQQEKFDKQLLLEAAMVERGAFRDVGSKPVLAATFIGVNTTMKNSDAPLDKHPPEQVWEELEALFAAWQDISRGYTARLALFSKTDISDYDHLSRFGEWDTHDAPTPQVLT</sequence>
<accession>A0A1R3XA10</accession>
<dbReference type="STRING" id="287098.SAMN05421665_2602"/>
<proteinExistence type="predicted"/>
<evidence type="ECO:0000313" key="2">
    <source>
        <dbReference type="EMBL" id="SIT88039.1"/>
    </source>
</evidence>
<evidence type="ECO:0000259" key="1">
    <source>
        <dbReference type="Pfam" id="PF12705"/>
    </source>
</evidence>
<dbReference type="RefSeq" id="WP_076660326.1">
    <property type="nucleotide sequence ID" value="NZ_FTPR01000002.1"/>
</dbReference>
<dbReference type="AlphaFoldDB" id="A0A1R3XA10"/>
<dbReference type="SUPFAM" id="SSF52540">
    <property type="entry name" value="P-loop containing nucleoside triphosphate hydrolases"/>
    <property type="match status" value="1"/>
</dbReference>
<dbReference type="OrthoDB" id="9780606at2"/>
<dbReference type="Pfam" id="PF12705">
    <property type="entry name" value="PDDEXK_1"/>
    <property type="match status" value="1"/>
</dbReference>
<organism evidence="2 3">
    <name type="scientific">Yoonia rosea</name>
    <dbReference type="NCBI Taxonomy" id="287098"/>
    <lineage>
        <taxon>Bacteria</taxon>
        <taxon>Pseudomonadati</taxon>
        <taxon>Pseudomonadota</taxon>
        <taxon>Alphaproteobacteria</taxon>
        <taxon>Rhodobacterales</taxon>
        <taxon>Paracoccaceae</taxon>
        <taxon>Yoonia</taxon>
    </lineage>
</organism>
<keyword evidence="3" id="KW-1185">Reference proteome</keyword>